<dbReference type="Proteomes" id="UP000030758">
    <property type="component" value="Unassembled WGS sequence"/>
</dbReference>
<feature type="non-terminal residue" evidence="3">
    <location>
        <position position="60"/>
    </location>
</feature>
<feature type="region of interest" description="Disordered" evidence="1">
    <location>
        <begin position="37"/>
        <end position="60"/>
    </location>
</feature>
<sequence length="60" mass="7212">WCWKVNAEYSSVIAESQCEWRTLECFAPKATLPVPGERLRNRERASERDRATWRRTNERD</sequence>
<dbReference type="EMBL" id="KL363264">
    <property type="protein sequence ID" value="KFD49754.1"/>
    <property type="molecule type" value="Genomic_DNA"/>
</dbReference>
<dbReference type="EMBL" id="KL367504">
    <property type="protein sequence ID" value="KFD68496.1"/>
    <property type="molecule type" value="Genomic_DNA"/>
</dbReference>
<keyword evidence="4" id="KW-1185">Reference proteome</keyword>
<evidence type="ECO:0000313" key="2">
    <source>
        <dbReference type="EMBL" id="KFD49754.1"/>
    </source>
</evidence>
<evidence type="ECO:0000313" key="4">
    <source>
        <dbReference type="Proteomes" id="UP000030764"/>
    </source>
</evidence>
<name>A0A085NGA0_9BILA</name>
<feature type="non-terminal residue" evidence="3">
    <location>
        <position position="1"/>
    </location>
</feature>
<dbReference type="Proteomes" id="UP000030764">
    <property type="component" value="Unassembled WGS sequence"/>
</dbReference>
<evidence type="ECO:0000256" key="1">
    <source>
        <dbReference type="SAM" id="MobiDB-lite"/>
    </source>
</evidence>
<dbReference type="AlphaFoldDB" id="A0A085NGA0"/>
<gene>
    <name evidence="2" type="ORF">M513_09349</name>
    <name evidence="3" type="ORF">M514_09349</name>
</gene>
<accession>A0A085NGA0</accession>
<protein>
    <submittedName>
        <fullName evidence="3">Uncharacterized protein</fullName>
    </submittedName>
</protein>
<evidence type="ECO:0000313" key="3">
    <source>
        <dbReference type="EMBL" id="KFD68496.1"/>
    </source>
</evidence>
<organism evidence="3">
    <name type="scientific">Trichuris suis</name>
    <name type="common">pig whipworm</name>
    <dbReference type="NCBI Taxonomy" id="68888"/>
    <lineage>
        <taxon>Eukaryota</taxon>
        <taxon>Metazoa</taxon>
        <taxon>Ecdysozoa</taxon>
        <taxon>Nematoda</taxon>
        <taxon>Enoplea</taxon>
        <taxon>Dorylaimia</taxon>
        <taxon>Trichinellida</taxon>
        <taxon>Trichuridae</taxon>
        <taxon>Trichuris</taxon>
    </lineage>
</organism>
<proteinExistence type="predicted"/>
<reference evidence="3 4" key="1">
    <citation type="journal article" date="2014" name="Nat. Genet.">
        <title>Genome and transcriptome of the porcine whipworm Trichuris suis.</title>
        <authorList>
            <person name="Jex A.R."/>
            <person name="Nejsum P."/>
            <person name="Schwarz E.M."/>
            <person name="Hu L."/>
            <person name="Young N.D."/>
            <person name="Hall R.S."/>
            <person name="Korhonen P.K."/>
            <person name="Liao S."/>
            <person name="Thamsborg S."/>
            <person name="Xia J."/>
            <person name="Xu P."/>
            <person name="Wang S."/>
            <person name="Scheerlinck J.P."/>
            <person name="Hofmann A."/>
            <person name="Sternberg P.W."/>
            <person name="Wang J."/>
            <person name="Gasser R.B."/>
        </authorList>
    </citation>
    <scope>NUCLEOTIDE SEQUENCE [LARGE SCALE GENOMIC DNA]</scope>
    <source>
        <strain evidence="3">DCEP-RM93F</strain>
        <strain evidence="2">DCEP-RM93M</strain>
    </source>
</reference>